<comment type="pathway">
    <text evidence="2 9 10">Glycan degradation; xylan degradation.</text>
</comment>
<keyword evidence="11" id="KW-0732">Signal</keyword>
<evidence type="ECO:0000256" key="2">
    <source>
        <dbReference type="ARBA" id="ARBA00004851"/>
    </source>
</evidence>
<dbReference type="SUPFAM" id="SSF49899">
    <property type="entry name" value="Concanavalin A-like lectins/glucanases"/>
    <property type="match status" value="1"/>
</dbReference>
<dbReference type="AlphaFoldDB" id="A0A250J564"/>
<sequence length="227" mass="24539">MTLTRLKRFALSYALTVVFVLASAGSAQAQSVCNNQTGTHNGYFYTMWKDSGSGCLNLGSDGNYSITWSLGSSGNMVVGKGWATGSTNRVIGYNAGVFNPGSNGYLTLYGWSTNPLIEYYVVDNWGSFTPPGGAAILGTVTTDGGTYNIYRTQRVNAPSIEGTRTFYQYWSVRTSKRPTGTNNTITFANHVNAWQHLGMNLGTMNYQVLATEGFGSNGSSNVTVWQQ</sequence>
<reference evidence="13 14" key="1">
    <citation type="submission" date="2017-06" db="EMBL/GenBank/DDBJ databases">
        <title>Sequencing and comparative analysis of myxobacterial genomes.</title>
        <authorList>
            <person name="Rupp O."/>
            <person name="Goesmann A."/>
            <person name="Sogaard-Andersen L."/>
        </authorList>
    </citation>
    <scope>NUCLEOTIDE SEQUENCE [LARGE SCALE GENOMIC DNA]</scope>
    <source>
        <strain evidence="13 14">DSM 52655</strain>
    </source>
</reference>
<name>A0A250J564_9BACT</name>
<dbReference type="KEGG" id="cfus:CYFUS_004103"/>
<keyword evidence="5 9" id="KW-0378">Hydrolase</keyword>
<dbReference type="PRINTS" id="PR00911">
    <property type="entry name" value="GLHYDRLASE11"/>
</dbReference>
<dbReference type="PANTHER" id="PTHR46828:SF2">
    <property type="entry name" value="ENDO-1,4-BETA-XYLANASE A-RELATED"/>
    <property type="match status" value="1"/>
</dbReference>
<proteinExistence type="inferred from homology"/>
<feature type="active site" description="Nucleophile" evidence="9">
    <location>
        <position position="118"/>
    </location>
</feature>
<dbReference type="InterPro" id="IPR013320">
    <property type="entry name" value="ConA-like_dom_sf"/>
</dbReference>
<feature type="domain" description="GH11" evidence="12">
    <location>
        <begin position="31"/>
        <end position="225"/>
    </location>
</feature>
<evidence type="ECO:0000256" key="8">
    <source>
        <dbReference type="ARBA" id="ARBA00023326"/>
    </source>
</evidence>
<dbReference type="PANTHER" id="PTHR46828">
    <property type="entry name" value="ENDO-1,4-BETA-XYLANASE A-RELATED"/>
    <property type="match status" value="1"/>
</dbReference>
<accession>A0A250J564</accession>
<evidence type="ECO:0000256" key="3">
    <source>
        <dbReference type="ARBA" id="ARBA00012590"/>
    </source>
</evidence>
<dbReference type="InterPro" id="IPR033123">
    <property type="entry name" value="GH11_dom"/>
</dbReference>
<feature type="chain" id="PRO_5013326997" description="Endo-1,4-beta-xylanase" evidence="11">
    <location>
        <begin position="30"/>
        <end position="227"/>
    </location>
</feature>
<dbReference type="InterPro" id="IPR001137">
    <property type="entry name" value="Glyco_hydro_11"/>
</dbReference>
<comment type="similarity">
    <text evidence="9 10">Belongs to the glycosyl hydrolase 11 (cellulase G) family.</text>
</comment>
<dbReference type="RefSeq" id="WP_157758548.1">
    <property type="nucleotide sequence ID" value="NZ_CP022098.1"/>
</dbReference>
<dbReference type="Pfam" id="PF00457">
    <property type="entry name" value="Glyco_hydro_11"/>
    <property type="match status" value="1"/>
</dbReference>
<keyword evidence="7 9" id="KW-0326">Glycosidase</keyword>
<evidence type="ECO:0000313" key="14">
    <source>
        <dbReference type="Proteomes" id="UP000217257"/>
    </source>
</evidence>
<dbReference type="UniPathway" id="UPA00114"/>
<protein>
    <recommendedName>
        <fullName evidence="3 9">Endo-1,4-beta-xylanase</fullName>
        <ecNumber evidence="3 9">3.2.1.8</ecNumber>
    </recommendedName>
</protein>
<keyword evidence="8 9" id="KW-0624">Polysaccharide degradation</keyword>
<evidence type="ECO:0000256" key="4">
    <source>
        <dbReference type="ARBA" id="ARBA00022651"/>
    </source>
</evidence>
<dbReference type="Gene3D" id="2.60.120.180">
    <property type="match status" value="1"/>
</dbReference>
<dbReference type="EMBL" id="CP022098">
    <property type="protein sequence ID" value="ATB38668.1"/>
    <property type="molecule type" value="Genomic_DNA"/>
</dbReference>
<evidence type="ECO:0000256" key="1">
    <source>
        <dbReference type="ARBA" id="ARBA00000681"/>
    </source>
</evidence>
<evidence type="ECO:0000259" key="12">
    <source>
        <dbReference type="PROSITE" id="PS51761"/>
    </source>
</evidence>
<evidence type="ECO:0000256" key="10">
    <source>
        <dbReference type="RuleBase" id="RU362015"/>
    </source>
</evidence>
<dbReference type="InterPro" id="IPR018208">
    <property type="entry name" value="GH11_AS_1"/>
</dbReference>
<keyword evidence="4 9" id="KW-0858">Xylan degradation</keyword>
<dbReference type="GO" id="GO:0045493">
    <property type="term" value="P:xylan catabolic process"/>
    <property type="evidence" value="ECO:0007669"/>
    <property type="project" value="UniProtKB-UniRule"/>
</dbReference>
<evidence type="ECO:0000256" key="6">
    <source>
        <dbReference type="ARBA" id="ARBA00023277"/>
    </source>
</evidence>
<keyword evidence="6 9" id="KW-0119">Carbohydrate metabolism</keyword>
<evidence type="ECO:0000256" key="9">
    <source>
        <dbReference type="PROSITE-ProRule" id="PRU01097"/>
    </source>
</evidence>
<feature type="signal peptide" evidence="11">
    <location>
        <begin position="1"/>
        <end position="29"/>
    </location>
</feature>
<comment type="catalytic activity">
    <reaction evidence="1 9 10">
        <text>Endohydrolysis of (1-&gt;4)-beta-D-xylosidic linkages in xylans.</text>
        <dbReference type="EC" id="3.2.1.8"/>
    </reaction>
</comment>
<dbReference type="PROSITE" id="PS00776">
    <property type="entry name" value="GH11_1"/>
    <property type="match status" value="1"/>
</dbReference>
<gene>
    <name evidence="13" type="ORF">CYFUS_004103</name>
</gene>
<dbReference type="GO" id="GO:0031176">
    <property type="term" value="F:endo-1,4-beta-xylanase activity"/>
    <property type="evidence" value="ECO:0007669"/>
    <property type="project" value="UniProtKB-UniRule"/>
</dbReference>
<dbReference type="PROSITE" id="PS51761">
    <property type="entry name" value="GH11_3"/>
    <property type="match status" value="1"/>
</dbReference>
<dbReference type="Proteomes" id="UP000217257">
    <property type="component" value="Chromosome"/>
</dbReference>
<dbReference type="InterPro" id="IPR013319">
    <property type="entry name" value="GH11/12"/>
</dbReference>
<organism evidence="13 14">
    <name type="scientific">Cystobacter fuscus</name>
    <dbReference type="NCBI Taxonomy" id="43"/>
    <lineage>
        <taxon>Bacteria</taxon>
        <taxon>Pseudomonadati</taxon>
        <taxon>Myxococcota</taxon>
        <taxon>Myxococcia</taxon>
        <taxon>Myxococcales</taxon>
        <taxon>Cystobacterineae</taxon>
        <taxon>Archangiaceae</taxon>
        <taxon>Cystobacter</taxon>
    </lineage>
</organism>
<evidence type="ECO:0000256" key="7">
    <source>
        <dbReference type="ARBA" id="ARBA00023295"/>
    </source>
</evidence>
<feature type="active site" description="Proton donor" evidence="9">
    <location>
        <position position="212"/>
    </location>
</feature>
<evidence type="ECO:0000256" key="11">
    <source>
        <dbReference type="SAM" id="SignalP"/>
    </source>
</evidence>
<dbReference type="EC" id="3.2.1.8" evidence="3 9"/>
<evidence type="ECO:0000313" key="13">
    <source>
        <dbReference type="EMBL" id="ATB38668.1"/>
    </source>
</evidence>
<evidence type="ECO:0000256" key="5">
    <source>
        <dbReference type="ARBA" id="ARBA00022801"/>
    </source>
</evidence>